<organism evidence="16 17">
    <name type="scientific">Xylaria arbuscula</name>
    <dbReference type="NCBI Taxonomy" id="114810"/>
    <lineage>
        <taxon>Eukaryota</taxon>
        <taxon>Fungi</taxon>
        <taxon>Dikarya</taxon>
        <taxon>Ascomycota</taxon>
        <taxon>Pezizomycotina</taxon>
        <taxon>Sordariomycetes</taxon>
        <taxon>Xylariomycetidae</taxon>
        <taxon>Xylariales</taxon>
        <taxon>Xylariaceae</taxon>
        <taxon>Xylaria</taxon>
    </lineage>
</organism>
<dbReference type="AlphaFoldDB" id="A0A9W8TN79"/>
<evidence type="ECO:0000256" key="3">
    <source>
        <dbReference type="ARBA" id="ARBA00013017"/>
    </source>
</evidence>
<dbReference type="Gene3D" id="3.40.30.10">
    <property type="entry name" value="Glutaredoxin"/>
    <property type="match status" value="1"/>
</dbReference>
<dbReference type="InterPro" id="IPR036249">
    <property type="entry name" value="Thioredoxin-like_sf"/>
</dbReference>
<dbReference type="FunFam" id="3.40.30.10:FF:000157">
    <property type="entry name" value="DOT5p Nuclear thiol peroxidase"/>
    <property type="match status" value="1"/>
</dbReference>
<dbReference type="VEuPathDB" id="FungiDB:F4678DRAFT_470641"/>
<dbReference type="PANTHER" id="PTHR42801">
    <property type="entry name" value="THIOREDOXIN-DEPENDENT PEROXIDE REDUCTASE"/>
    <property type="match status" value="1"/>
</dbReference>
<dbReference type="PANTHER" id="PTHR42801:SF23">
    <property type="entry name" value="PEROXIREDOXIN DOT5"/>
    <property type="match status" value="1"/>
</dbReference>
<evidence type="ECO:0000256" key="4">
    <source>
        <dbReference type="ARBA" id="ARBA00022559"/>
    </source>
</evidence>
<comment type="similarity">
    <text evidence="11">Belongs to the peroxiredoxin family. BCP/PrxQ subfamily.</text>
</comment>
<evidence type="ECO:0000256" key="8">
    <source>
        <dbReference type="ARBA" id="ARBA00023242"/>
    </source>
</evidence>
<comment type="subunit">
    <text evidence="2">Monomer.</text>
</comment>
<keyword evidence="4" id="KW-0575">Peroxidase</keyword>
<evidence type="ECO:0000313" key="16">
    <source>
        <dbReference type="EMBL" id="KAJ3577103.1"/>
    </source>
</evidence>
<accession>A0A9W8TN79</accession>
<keyword evidence="17" id="KW-1185">Reference proteome</keyword>
<keyword evidence="8" id="KW-0539">Nucleus</keyword>
<dbReference type="InterPro" id="IPR050924">
    <property type="entry name" value="Peroxiredoxin_BCP/PrxQ"/>
</dbReference>
<dbReference type="GO" id="GO:0045454">
    <property type="term" value="P:cell redox homeostasis"/>
    <property type="evidence" value="ECO:0007669"/>
    <property type="project" value="TreeGrafter"/>
</dbReference>
<dbReference type="CDD" id="cd03017">
    <property type="entry name" value="PRX_BCP"/>
    <property type="match status" value="1"/>
</dbReference>
<evidence type="ECO:0000256" key="11">
    <source>
        <dbReference type="ARBA" id="ARBA00038489"/>
    </source>
</evidence>
<evidence type="ECO:0000256" key="14">
    <source>
        <dbReference type="SAM" id="MobiDB-lite"/>
    </source>
</evidence>
<protein>
    <recommendedName>
        <fullName evidence="3">thioredoxin-dependent peroxiredoxin</fullName>
        <ecNumber evidence="3">1.11.1.24</ecNumber>
    </recommendedName>
    <alternativeName>
        <fullName evidence="13">Nuclear thiol peroxidase</fullName>
    </alternativeName>
    <alternativeName>
        <fullName evidence="10">Thioredoxin peroxidase</fullName>
    </alternativeName>
</protein>
<evidence type="ECO:0000256" key="2">
    <source>
        <dbReference type="ARBA" id="ARBA00011245"/>
    </source>
</evidence>
<dbReference type="PROSITE" id="PS51352">
    <property type="entry name" value="THIOREDOXIN_2"/>
    <property type="match status" value="1"/>
</dbReference>
<name>A0A9W8TN79_9PEZI</name>
<evidence type="ECO:0000256" key="9">
    <source>
        <dbReference type="ARBA" id="ARBA00023284"/>
    </source>
</evidence>
<dbReference type="GO" id="GO:0008379">
    <property type="term" value="F:thioredoxin peroxidase activity"/>
    <property type="evidence" value="ECO:0007669"/>
    <property type="project" value="TreeGrafter"/>
</dbReference>
<dbReference type="GO" id="GO:0034599">
    <property type="term" value="P:cellular response to oxidative stress"/>
    <property type="evidence" value="ECO:0007669"/>
    <property type="project" value="UniProtKB-ARBA"/>
</dbReference>
<evidence type="ECO:0000256" key="10">
    <source>
        <dbReference type="ARBA" id="ARBA00032824"/>
    </source>
</evidence>
<evidence type="ECO:0000259" key="15">
    <source>
        <dbReference type="PROSITE" id="PS51352"/>
    </source>
</evidence>
<feature type="region of interest" description="Disordered" evidence="14">
    <location>
        <begin position="149"/>
        <end position="179"/>
    </location>
</feature>
<sequence length="179" mass="18577">MAPRNRGNLPSARSSLWKDLAALVDESKAGVVLFTYPKASTPGCTNQVCLFRDAYKDLTKDGLLIYGLSTDSPKANTTFKTKQNLPYPLLCDPSATLIGAIGLKKTPKGTTRGVFAVDKTGKVLLAEPGSPAGTANAVKELVAAGGLSTNKGEAVADKPTNGEAAEEKKAEEAGAKPAE</sequence>
<evidence type="ECO:0000313" key="17">
    <source>
        <dbReference type="Proteomes" id="UP001148614"/>
    </source>
</evidence>
<evidence type="ECO:0000256" key="12">
    <source>
        <dbReference type="ARBA" id="ARBA00049091"/>
    </source>
</evidence>
<dbReference type="Proteomes" id="UP001148614">
    <property type="component" value="Unassembled WGS sequence"/>
</dbReference>
<feature type="domain" description="Thioredoxin" evidence="15">
    <location>
        <begin position="1"/>
        <end position="147"/>
    </location>
</feature>
<dbReference type="SUPFAM" id="SSF52833">
    <property type="entry name" value="Thioredoxin-like"/>
    <property type="match status" value="1"/>
</dbReference>
<reference evidence="16" key="1">
    <citation type="submission" date="2022-07" db="EMBL/GenBank/DDBJ databases">
        <title>Genome Sequence of Xylaria arbuscula.</title>
        <authorList>
            <person name="Buettner E."/>
        </authorList>
    </citation>
    <scope>NUCLEOTIDE SEQUENCE</scope>
    <source>
        <strain evidence="16">VT107</strain>
    </source>
</reference>
<keyword evidence="9" id="KW-0676">Redox-active center</keyword>
<evidence type="ECO:0000256" key="13">
    <source>
        <dbReference type="ARBA" id="ARBA00077538"/>
    </source>
</evidence>
<dbReference type="GO" id="GO:0005737">
    <property type="term" value="C:cytoplasm"/>
    <property type="evidence" value="ECO:0007669"/>
    <property type="project" value="TreeGrafter"/>
</dbReference>
<dbReference type="InterPro" id="IPR000866">
    <property type="entry name" value="AhpC/TSA"/>
</dbReference>
<dbReference type="InterPro" id="IPR013766">
    <property type="entry name" value="Thioredoxin_domain"/>
</dbReference>
<proteinExistence type="inferred from homology"/>
<evidence type="ECO:0000256" key="7">
    <source>
        <dbReference type="ARBA" id="ARBA00023157"/>
    </source>
</evidence>
<evidence type="ECO:0000256" key="1">
    <source>
        <dbReference type="ARBA" id="ARBA00004123"/>
    </source>
</evidence>
<comment type="subcellular location">
    <subcellularLocation>
        <location evidence="1">Nucleus</location>
    </subcellularLocation>
</comment>
<gene>
    <name evidence="16" type="ORF">NPX13_g3461</name>
</gene>
<evidence type="ECO:0000256" key="5">
    <source>
        <dbReference type="ARBA" id="ARBA00022862"/>
    </source>
</evidence>
<keyword evidence="7" id="KW-1015">Disulfide bond</keyword>
<feature type="compositionally biased region" description="Basic and acidic residues" evidence="14">
    <location>
        <begin position="165"/>
        <end position="179"/>
    </location>
</feature>
<dbReference type="EC" id="1.11.1.24" evidence="3"/>
<keyword evidence="5" id="KW-0049">Antioxidant</keyword>
<evidence type="ECO:0000256" key="6">
    <source>
        <dbReference type="ARBA" id="ARBA00023002"/>
    </source>
</evidence>
<dbReference type="GO" id="GO:0005634">
    <property type="term" value="C:nucleus"/>
    <property type="evidence" value="ECO:0007669"/>
    <property type="project" value="UniProtKB-SubCell"/>
</dbReference>
<dbReference type="Pfam" id="PF00578">
    <property type="entry name" value="AhpC-TSA"/>
    <property type="match status" value="1"/>
</dbReference>
<dbReference type="EMBL" id="JANPWZ010000433">
    <property type="protein sequence ID" value="KAJ3577103.1"/>
    <property type="molecule type" value="Genomic_DNA"/>
</dbReference>
<keyword evidence="6" id="KW-0560">Oxidoreductase</keyword>
<comment type="catalytic activity">
    <reaction evidence="12">
        <text>a hydroperoxide + [thioredoxin]-dithiol = an alcohol + [thioredoxin]-disulfide + H2O</text>
        <dbReference type="Rhea" id="RHEA:62620"/>
        <dbReference type="Rhea" id="RHEA-COMP:10698"/>
        <dbReference type="Rhea" id="RHEA-COMP:10700"/>
        <dbReference type="ChEBI" id="CHEBI:15377"/>
        <dbReference type="ChEBI" id="CHEBI:29950"/>
        <dbReference type="ChEBI" id="CHEBI:30879"/>
        <dbReference type="ChEBI" id="CHEBI:35924"/>
        <dbReference type="ChEBI" id="CHEBI:50058"/>
        <dbReference type="EC" id="1.11.1.24"/>
    </reaction>
</comment>
<comment type="caution">
    <text evidence="16">The sequence shown here is derived from an EMBL/GenBank/DDBJ whole genome shotgun (WGS) entry which is preliminary data.</text>
</comment>